<evidence type="ECO:0000256" key="1">
    <source>
        <dbReference type="SAM" id="MobiDB-lite"/>
    </source>
</evidence>
<proteinExistence type="predicted"/>
<feature type="region of interest" description="Disordered" evidence="1">
    <location>
        <begin position="604"/>
        <end position="631"/>
    </location>
</feature>
<feature type="chain" id="PRO_5041921467" evidence="2">
    <location>
        <begin position="20"/>
        <end position="778"/>
    </location>
</feature>
<feature type="compositionally biased region" description="Low complexity" evidence="1">
    <location>
        <begin position="682"/>
        <end position="700"/>
    </location>
</feature>
<feature type="region of interest" description="Disordered" evidence="1">
    <location>
        <begin position="682"/>
        <end position="725"/>
    </location>
</feature>
<evidence type="ECO:0000313" key="3">
    <source>
        <dbReference type="EMBL" id="KAK3675744.1"/>
    </source>
</evidence>
<gene>
    <name evidence="3" type="ORF">LTR78_004385</name>
</gene>
<evidence type="ECO:0000313" key="4">
    <source>
        <dbReference type="Proteomes" id="UP001274830"/>
    </source>
</evidence>
<keyword evidence="2" id="KW-0732">Signal</keyword>
<accession>A0AAE1C2J2</accession>
<feature type="compositionally biased region" description="Polar residues" evidence="1">
    <location>
        <begin position="701"/>
        <end position="715"/>
    </location>
</feature>
<reference evidence="3" key="1">
    <citation type="submission" date="2023-07" db="EMBL/GenBank/DDBJ databases">
        <title>Black Yeasts Isolated from many extreme environments.</title>
        <authorList>
            <person name="Coleine C."/>
            <person name="Stajich J.E."/>
            <person name="Selbmann L."/>
        </authorList>
    </citation>
    <scope>NUCLEOTIDE SEQUENCE</scope>
    <source>
        <strain evidence="3">CCFEE 5485</strain>
    </source>
</reference>
<name>A0AAE1C2J2_9PEZI</name>
<sequence length="778" mass="80191">MQSIATFLYFLQCLPSIVAQSEYLATVNIGITVPPLSSYSNSTQDGIQSATASLSSVISRVNGTNTTLDAGHLAASICNQQRISYSLASEAWQTMVAPTTNCSTSTNTYGITQEDHAINIEWTTFCDGHPRTPDNFTYSLTTKMTTLQVPVCGRSTRLNSGLYPSSYPSCTIQPSECNKLYQDNIDAAVAMIYTPLCSTVRSFKPSCGDCTVFANGMQLFYWPTTTTSGDLCQGNGTTITAAPTGQGPNTMVVGNSTYISPSAYYSFSDLFATAANGAMCGTAQARFEVPVWTFDLSSISYSPVNPAQTQFDAYTQSMNLADLNYPVPWSAYRGQMLCANNMSACATISSPYMPELAIPIWLTEVQEQWTTCSVLANVYDPPQALSQVAQVQLPTIPASPTSATATVSATPGSGVMPTQPLSTTSSSQSLYSSTAIVVGVPEGGTNEASSLAKETQSLLVSTVSSAKLSTRSVDTIVSNVSGAGSTVGTSGITVNSADPSVLDAGVVAGGSSISIDGTAPSISHSTMNAVQATSLARGPIDDPVSPAVAATTMSLVEVHSNPAASGVASAILQVFSDPSRVQPAAQETVEGVVAVLISALHSQKSSPSSDIPSGGSSPSTSTSGLSDMDPVRASTTKSIAILPESDGIASPLNSPTQSRPVLPSVALASNLSVSETLSSAALESQSTTTSLSGLHSSPTLMSPNSLTTSTTSQGNPAPAVTGVSTAAAPGSASRAASTLAASPASTIIFSRESSGVRTWDSKLAAYLIVLTGLLTFQY</sequence>
<organism evidence="3 4">
    <name type="scientific">Recurvomyces mirabilis</name>
    <dbReference type="NCBI Taxonomy" id="574656"/>
    <lineage>
        <taxon>Eukaryota</taxon>
        <taxon>Fungi</taxon>
        <taxon>Dikarya</taxon>
        <taxon>Ascomycota</taxon>
        <taxon>Pezizomycotina</taxon>
        <taxon>Dothideomycetes</taxon>
        <taxon>Dothideomycetidae</taxon>
        <taxon>Mycosphaerellales</taxon>
        <taxon>Teratosphaeriaceae</taxon>
        <taxon>Recurvomyces</taxon>
    </lineage>
</organism>
<protein>
    <submittedName>
        <fullName evidence="3">Uncharacterized protein</fullName>
    </submittedName>
</protein>
<comment type="caution">
    <text evidence="3">The sequence shown here is derived from an EMBL/GenBank/DDBJ whole genome shotgun (WGS) entry which is preliminary data.</text>
</comment>
<keyword evidence="4" id="KW-1185">Reference proteome</keyword>
<dbReference type="AlphaFoldDB" id="A0AAE1C2J2"/>
<evidence type="ECO:0000256" key="2">
    <source>
        <dbReference type="SAM" id="SignalP"/>
    </source>
</evidence>
<dbReference type="EMBL" id="JAUTXT010000013">
    <property type="protein sequence ID" value="KAK3675744.1"/>
    <property type="molecule type" value="Genomic_DNA"/>
</dbReference>
<feature type="signal peptide" evidence="2">
    <location>
        <begin position="1"/>
        <end position="19"/>
    </location>
</feature>
<dbReference type="Proteomes" id="UP001274830">
    <property type="component" value="Unassembled WGS sequence"/>
</dbReference>
<feature type="compositionally biased region" description="Low complexity" evidence="1">
    <location>
        <begin position="605"/>
        <end position="627"/>
    </location>
</feature>
<feature type="region of interest" description="Disordered" evidence="1">
    <location>
        <begin position="400"/>
        <end position="426"/>
    </location>
</feature>